<gene>
    <name evidence="1" type="ORF">UY44_C0017G0030</name>
</gene>
<organism evidence="1 2">
    <name type="scientific">Candidatus Kaiserbacteria bacterium GW2011_GWA2_49_19</name>
    <dbReference type="NCBI Taxonomy" id="1618669"/>
    <lineage>
        <taxon>Bacteria</taxon>
        <taxon>Candidatus Kaiseribacteriota</taxon>
    </lineage>
</organism>
<evidence type="ECO:0000313" key="2">
    <source>
        <dbReference type="Proteomes" id="UP000033965"/>
    </source>
</evidence>
<accession>A0A0G1XZV5</accession>
<protein>
    <submittedName>
        <fullName evidence="1">Uncharacterized protein</fullName>
    </submittedName>
</protein>
<evidence type="ECO:0000313" key="1">
    <source>
        <dbReference type="EMBL" id="KKW08172.1"/>
    </source>
</evidence>
<name>A0A0G1XZV5_9BACT</name>
<dbReference type="Proteomes" id="UP000033965">
    <property type="component" value="Unassembled WGS sequence"/>
</dbReference>
<proteinExistence type="predicted"/>
<reference evidence="1 2" key="1">
    <citation type="journal article" date="2015" name="Nature">
        <title>rRNA introns, odd ribosomes, and small enigmatic genomes across a large radiation of phyla.</title>
        <authorList>
            <person name="Brown C.T."/>
            <person name="Hug L.A."/>
            <person name="Thomas B.C."/>
            <person name="Sharon I."/>
            <person name="Castelle C.J."/>
            <person name="Singh A."/>
            <person name="Wilkins M.J."/>
            <person name="Williams K.H."/>
            <person name="Banfield J.F."/>
        </authorList>
    </citation>
    <scope>NUCLEOTIDE SEQUENCE [LARGE SCALE GENOMIC DNA]</scope>
</reference>
<comment type="caution">
    <text evidence="1">The sequence shown here is derived from an EMBL/GenBank/DDBJ whole genome shotgun (WGS) entry which is preliminary data.</text>
</comment>
<dbReference type="AlphaFoldDB" id="A0A0G1XZV5"/>
<dbReference type="EMBL" id="LCPZ01000017">
    <property type="protein sequence ID" value="KKW08172.1"/>
    <property type="molecule type" value="Genomic_DNA"/>
</dbReference>
<sequence>MAVPWKQKLAQTMDAIELAKGLARAMAEAMPKGGWSFKVRAHGVHMESYIGLEGRLELKYEVCSGEELKEMFYFLAQLTEKTQCPVDVSHYRDIDHQWSFIAKPGDTQRFIESRFGTIYHW</sequence>